<dbReference type="RefSeq" id="XP_007766478.1">
    <property type="nucleotide sequence ID" value="XM_007768288.1"/>
</dbReference>
<sequence>MFKIRDQKFNATLSHRVRPDSESGRGSVLAGGGAIARGQRRTDAPVPLRSVPPTRSGLSKICFSRVCGDLHNECLLEVSNRLLDEGAGGSPLMLSIENMLNYQEPVWRRRSAADEGSPSKSGFDLADIAMQTCKPVAGILLMELTLQQAARLPIQRRDGPTPPMDRRHGGINPTIPASTGFSASLPQGIIRHDCYWAESHENIQGHMKINVKVELFWEPSFVHDLHREVDEYARSQPHTMMNAQLEEAQATMPCPVNGHRSPVRPKDNGHLHFAFRPVEQRTIALEQVKAHPIARHSSTRSLSPLRPNLFDFQVHETPQTHRAPSEDRTSPYYKATHASQAT</sequence>
<reference evidence="3" key="1">
    <citation type="journal article" date="2012" name="Science">
        <title>The Paleozoic origin of enzymatic lignin decomposition reconstructed from 31 fungal genomes.</title>
        <authorList>
            <person name="Floudas D."/>
            <person name="Binder M."/>
            <person name="Riley R."/>
            <person name="Barry K."/>
            <person name="Blanchette R.A."/>
            <person name="Henrissat B."/>
            <person name="Martinez A.T."/>
            <person name="Otillar R."/>
            <person name="Spatafora J.W."/>
            <person name="Yadav J.S."/>
            <person name="Aerts A."/>
            <person name="Benoit I."/>
            <person name="Boyd A."/>
            <person name="Carlson A."/>
            <person name="Copeland A."/>
            <person name="Coutinho P.M."/>
            <person name="de Vries R.P."/>
            <person name="Ferreira P."/>
            <person name="Findley K."/>
            <person name="Foster B."/>
            <person name="Gaskell J."/>
            <person name="Glotzer D."/>
            <person name="Gorecki P."/>
            <person name="Heitman J."/>
            <person name="Hesse C."/>
            <person name="Hori C."/>
            <person name="Igarashi K."/>
            <person name="Jurgens J.A."/>
            <person name="Kallen N."/>
            <person name="Kersten P."/>
            <person name="Kohler A."/>
            <person name="Kuees U."/>
            <person name="Kumar T.K.A."/>
            <person name="Kuo A."/>
            <person name="LaButti K."/>
            <person name="Larrondo L.F."/>
            <person name="Lindquist E."/>
            <person name="Ling A."/>
            <person name="Lombard V."/>
            <person name="Lucas S."/>
            <person name="Lundell T."/>
            <person name="Martin R."/>
            <person name="McLaughlin D.J."/>
            <person name="Morgenstern I."/>
            <person name="Morin E."/>
            <person name="Murat C."/>
            <person name="Nagy L.G."/>
            <person name="Nolan M."/>
            <person name="Ohm R.A."/>
            <person name="Patyshakuliyeva A."/>
            <person name="Rokas A."/>
            <person name="Ruiz-Duenas F.J."/>
            <person name="Sabat G."/>
            <person name="Salamov A."/>
            <person name="Samejima M."/>
            <person name="Schmutz J."/>
            <person name="Slot J.C."/>
            <person name="St John F."/>
            <person name="Stenlid J."/>
            <person name="Sun H."/>
            <person name="Sun S."/>
            <person name="Syed K."/>
            <person name="Tsang A."/>
            <person name="Wiebenga A."/>
            <person name="Young D."/>
            <person name="Pisabarro A."/>
            <person name="Eastwood D.C."/>
            <person name="Martin F."/>
            <person name="Cullen D."/>
            <person name="Grigoriev I.V."/>
            <person name="Hibbett D.S."/>
        </authorList>
    </citation>
    <scope>NUCLEOTIDE SEQUENCE [LARGE SCALE GENOMIC DNA]</scope>
    <source>
        <strain evidence="3">RWD-64-598 SS2</strain>
    </source>
</reference>
<feature type="region of interest" description="Disordered" evidence="1">
    <location>
        <begin position="316"/>
        <end position="342"/>
    </location>
</feature>
<dbReference type="EMBL" id="JH711576">
    <property type="protein sequence ID" value="EIW83453.1"/>
    <property type="molecule type" value="Genomic_DNA"/>
</dbReference>
<protein>
    <submittedName>
        <fullName evidence="2">Uncharacterized protein</fullName>
    </submittedName>
</protein>
<gene>
    <name evidence="2" type="ORF">CONPUDRAFT_72000</name>
</gene>
<feature type="region of interest" description="Disordered" evidence="1">
    <location>
        <begin position="1"/>
        <end position="45"/>
    </location>
</feature>
<organism evidence="2 3">
    <name type="scientific">Coniophora puteana (strain RWD-64-598)</name>
    <name type="common">Brown rot fungus</name>
    <dbReference type="NCBI Taxonomy" id="741705"/>
    <lineage>
        <taxon>Eukaryota</taxon>
        <taxon>Fungi</taxon>
        <taxon>Dikarya</taxon>
        <taxon>Basidiomycota</taxon>
        <taxon>Agaricomycotina</taxon>
        <taxon>Agaricomycetes</taxon>
        <taxon>Agaricomycetidae</taxon>
        <taxon>Boletales</taxon>
        <taxon>Coniophorineae</taxon>
        <taxon>Coniophoraceae</taxon>
        <taxon>Coniophora</taxon>
    </lineage>
</organism>
<evidence type="ECO:0000313" key="2">
    <source>
        <dbReference type="EMBL" id="EIW83453.1"/>
    </source>
</evidence>
<evidence type="ECO:0000256" key="1">
    <source>
        <dbReference type="SAM" id="MobiDB-lite"/>
    </source>
</evidence>
<proteinExistence type="predicted"/>
<evidence type="ECO:0000313" key="3">
    <source>
        <dbReference type="Proteomes" id="UP000053558"/>
    </source>
</evidence>
<dbReference type="Proteomes" id="UP000053558">
    <property type="component" value="Unassembled WGS sequence"/>
</dbReference>
<comment type="caution">
    <text evidence="2">The sequence shown here is derived from an EMBL/GenBank/DDBJ whole genome shotgun (WGS) entry which is preliminary data.</text>
</comment>
<dbReference type="KEGG" id="cput:CONPUDRAFT_72000"/>
<keyword evidence="3" id="KW-1185">Reference proteome</keyword>
<name>A0A5M3MWC8_CONPW</name>
<accession>A0A5M3MWC8</accession>
<dbReference type="GeneID" id="19208978"/>
<dbReference type="AlphaFoldDB" id="A0A5M3MWC8"/>